<feature type="active site" description="Proton donor" evidence="9">
    <location>
        <position position="188"/>
    </location>
</feature>
<evidence type="ECO:0000256" key="5">
    <source>
        <dbReference type="ARBA" id="ARBA00014165"/>
    </source>
</evidence>
<dbReference type="Proteomes" id="UP000003494">
    <property type="component" value="Unassembled WGS sequence"/>
</dbReference>
<evidence type="ECO:0000256" key="9">
    <source>
        <dbReference type="PIRSR" id="PIRSR005096-1"/>
    </source>
</evidence>
<feature type="binding site" evidence="10">
    <location>
        <position position="260"/>
    </location>
    <ligand>
        <name>beta-D-galactose</name>
        <dbReference type="ChEBI" id="CHEBI:27667"/>
    </ligand>
</feature>
<evidence type="ECO:0000256" key="4">
    <source>
        <dbReference type="ARBA" id="ARBA00013185"/>
    </source>
</evidence>
<dbReference type="PIRSF" id="PIRSF005096">
    <property type="entry name" value="GALM"/>
    <property type="match status" value="1"/>
</dbReference>
<evidence type="ECO:0000313" key="13">
    <source>
        <dbReference type="EMBL" id="EEP27897.1"/>
    </source>
</evidence>
<accession>C4GD47</accession>
<dbReference type="NCBIfam" id="NF008277">
    <property type="entry name" value="PRK11055.1"/>
    <property type="match status" value="1"/>
</dbReference>
<comment type="pathway">
    <text evidence="2 8">Carbohydrate metabolism; hexose metabolism.</text>
</comment>
<dbReference type="InterPro" id="IPR014718">
    <property type="entry name" value="GH-type_carb-bd"/>
</dbReference>
<feature type="active site" description="Proton acceptor" evidence="9">
    <location>
        <position position="325"/>
    </location>
</feature>
<feature type="region of interest" description="Disordered" evidence="12">
    <location>
        <begin position="1"/>
        <end position="20"/>
    </location>
</feature>
<dbReference type="PANTHER" id="PTHR10091:SF0">
    <property type="entry name" value="GALACTOSE MUTAROTASE"/>
    <property type="match status" value="1"/>
</dbReference>
<evidence type="ECO:0000256" key="8">
    <source>
        <dbReference type="PIRNR" id="PIRNR005096"/>
    </source>
</evidence>
<feature type="compositionally biased region" description="Basic and acidic residues" evidence="12">
    <location>
        <begin position="1"/>
        <end position="15"/>
    </location>
</feature>
<dbReference type="EC" id="5.1.3.3" evidence="4 8"/>
<dbReference type="SUPFAM" id="SSF74650">
    <property type="entry name" value="Galactose mutarotase-like"/>
    <property type="match status" value="1"/>
</dbReference>
<dbReference type="PANTHER" id="PTHR10091">
    <property type="entry name" value="ALDOSE-1-EPIMERASE"/>
    <property type="match status" value="1"/>
</dbReference>
<dbReference type="InterPro" id="IPR008183">
    <property type="entry name" value="Aldose_1/G6P_1-epimerase"/>
</dbReference>
<evidence type="ECO:0000256" key="2">
    <source>
        <dbReference type="ARBA" id="ARBA00005028"/>
    </source>
</evidence>
<evidence type="ECO:0000256" key="7">
    <source>
        <dbReference type="ARBA" id="ARBA00023277"/>
    </source>
</evidence>
<gene>
    <name evidence="13" type="ORF">GCWU000342_01892</name>
</gene>
<dbReference type="Gene3D" id="2.70.98.10">
    <property type="match status" value="1"/>
</dbReference>
<keyword evidence="6 8" id="KW-0413">Isomerase</keyword>
<protein>
    <recommendedName>
        <fullName evidence="5 8">Aldose 1-epimerase</fullName>
        <ecNumber evidence="4 8">5.1.3.3</ecNumber>
    </recommendedName>
</protein>
<dbReference type="GO" id="GO:0033499">
    <property type="term" value="P:galactose catabolic process via UDP-galactose, Leloir pathway"/>
    <property type="evidence" value="ECO:0007669"/>
    <property type="project" value="TreeGrafter"/>
</dbReference>
<dbReference type="AlphaFoldDB" id="C4GD47"/>
<feature type="binding site" evidence="11">
    <location>
        <begin position="91"/>
        <end position="92"/>
    </location>
    <ligand>
        <name>beta-D-galactose</name>
        <dbReference type="ChEBI" id="CHEBI:27667"/>
    </ligand>
</feature>
<organism evidence="13 14">
    <name type="scientific">Shuttleworthella satelles DSM 14600</name>
    <dbReference type="NCBI Taxonomy" id="626523"/>
    <lineage>
        <taxon>Bacteria</taxon>
        <taxon>Bacillati</taxon>
        <taxon>Bacillota</taxon>
        <taxon>Clostridia</taxon>
        <taxon>Lachnospirales</taxon>
        <taxon>Lachnospiraceae</taxon>
        <taxon>Shuttleworthella</taxon>
    </lineage>
</organism>
<keyword evidence="14" id="KW-1185">Reference proteome</keyword>
<dbReference type="InterPro" id="IPR018052">
    <property type="entry name" value="Ald1_epimerase_CS"/>
</dbReference>
<reference evidence="13" key="1">
    <citation type="submission" date="2009-04" db="EMBL/GenBank/DDBJ databases">
        <authorList>
            <person name="Weinstock G."/>
            <person name="Sodergren E."/>
            <person name="Clifton S."/>
            <person name="Fulton L."/>
            <person name="Fulton B."/>
            <person name="Courtney L."/>
            <person name="Fronick C."/>
            <person name="Harrison M."/>
            <person name="Strong C."/>
            <person name="Farmer C."/>
            <person name="Delahaunty K."/>
            <person name="Markovic C."/>
            <person name="Hall O."/>
            <person name="Minx P."/>
            <person name="Tomlinson C."/>
            <person name="Mitreva M."/>
            <person name="Nelson J."/>
            <person name="Hou S."/>
            <person name="Wollam A."/>
            <person name="Pepin K.H."/>
            <person name="Johnson M."/>
            <person name="Bhonagiri V."/>
            <person name="Nash W.E."/>
            <person name="Warren W."/>
            <person name="Chinwalla A."/>
            <person name="Mardis E.R."/>
            <person name="Wilson R.K."/>
        </authorList>
    </citation>
    <scope>NUCLEOTIDE SEQUENCE [LARGE SCALE GENOMIC DNA]</scope>
    <source>
        <strain evidence="13">DSM 14600</strain>
    </source>
</reference>
<comment type="catalytic activity">
    <reaction evidence="1 8">
        <text>alpha-D-glucose = beta-D-glucose</text>
        <dbReference type="Rhea" id="RHEA:10264"/>
        <dbReference type="ChEBI" id="CHEBI:15903"/>
        <dbReference type="ChEBI" id="CHEBI:17925"/>
        <dbReference type="EC" id="5.1.3.3"/>
    </reaction>
</comment>
<evidence type="ECO:0000256" key="11">
    <source>
        <dbReference type="PIRSR" id="PIRSR005096-3"/>
    </source>
</evidence>
<dbReference type="GO" id="GO:0004034">
    <property type="term" value="F:aldose 1-epimerase activity"/>
    <property type="evidence" value="ECO:0007669"/>
    <property type="project" value="UniProtKB-EC"/>
</dbReference>
<dbReference type="InterPro" id="IPR011013">
    <property type="entry name" value="Gal_mutarotase_sf_dom"/>
</dbReference>
<dbReference type="eggNOG" id="COG2017">
    <property type="taxonomic scope" value="Bacteria"/>
</dbReference>
<name>C4GD47_9FIRM</name>
<keyword evidence="7 8" id="KW-0119">Carbohydrate metabolism</keyword>
<proteinExistence type="inferred from homology"/>
<evidence type="ECO:0000313" key="14">
    <source>
        <dbReference type="Proteomes" id="UP000003494"/>
    </source>
</evidence>
<feature type="binding site" evidence="11">
    <location>
        <begin position="188"/>
        <end position="190"/>
    </location>
    <ligand>
        <name>beta-D-galactose</name>
        <dbReference type="ChEBI" id="CHEBI:27667"/>
    </ligand>
</feature>
<dbReference type="GO" id="GO:0006006">
    <property type="term" value="P:glucose metabolic process"/>
    <property type="evidence" value="ECO:0007669"/>
    <property type="project" value="TreeGrafter"/>
</dbReference>
<evidence type="ECO:0000256" key="10">
    <source>
        <dbReference type="PIRSR" id="PIRSR005096-2"/>
    </source>
</evidence>
<evidence type="ECO:0000256" key="12">
    <source>
        <dbReference type="SAM" id="MobiDB-lite"/>
    </source>
</evidence>
<evidence type="ECO:0000256" key="6">
    <source>
        <dbReference type="ARBA" id="ARBA00023235"/>
    </source>
</evidence>
<dbReference type="InterPro" id="IPR047215">
    <property type="entry name" value="Galactose_mutarotase-like"/>
</dbReference>
<evidence type="ECO:0000256" key="1">
    <source>
        <dbReference type="ARBA" id="ARBA00001614"/>
    </source>
</evidence>
<evidence type="ECO:0000256" key="3">
    <source>
        <dbReference type="ARBA" id="ARBA00006206"/>
    </source>
</evidence>
<dbReference type="PROSITE" id="PS00545">
    <property type="entry name" value="ALDOSE_1_EPIMERASE"/>
    <property type="match status" value="1"/>
</dbReference>
<dbReference type="UniPathway" id="UPA00242"/>
<comment type="caution">
    <text evidence="13">The sequence shown here is derived from an EMBL/GenBank/DDBJ whole genome shotgun (WGS) entry which is preliminary data.</text>
</comment>
<comment type="similarity">
    <text evidence="3 8">Belongs to the aldose epimerase family.</text>
</comment>
<dbReference type="EMBL" id="ACIP02000004">
    <property type="protein sequence ID" value="EEP27897.1"/>
    <property type="molecule type" value="Genomic_DNA"/>
</dbReference>
<dbReference type="Pfam" id="PF01263">
    <property type="entry name" value="Aldose_epim"/>
    <property type="match status" value="1"/>
</dbReference>
<sequence length="360" mass="39974">MGVDESKFEEGKMTESEIWGRGPHGEEVRIWTISNGKGLRAKFMNLGAVLLELDVPDRRGETADIVLGYRDLESYFRNFACFGATVGPNANRIGQAAFELEGRRYQLEANDGVNNLHSGSDSFHHRVWQLAEAGENSISFAITSPHMDLGFPGNLTLTVSYQLSEDNRLIIDYEGICDRTSLFNPTNHSYFNLAGHNSGQVFDQLLQISSDSFTYADAASIPDGQIRSVEDSPMDFRVPKPIGRDLKADYDQLKYAGGYDHNWILRDCNGQVRPVATLLDPVSGRRMTVSSDLPGIQFYTGNYIDESEIGKGGCHYPRQGGVCLETQYFPNAINVESFTSPLIYAGQPVHSRTVFAFSVI</sequence>
<dbReference type="InterPro" id="IPR015443">
    <property type="entry name" value="Aldose_1-epimerase"/>
</dbReference>
<dbReference type="HOGENOM" id="CLU_031753_2_0_9"/>
<dbReference type="CDD" id="cd09019">
    <property type="entry name" value="galactose_mutarotase_like"/>
    <property type="match status" value="1"/>
</dbReference>
<dbReference type="GO" id="GO:0030246">
    <property type="term" value="F:carbohydrate binding"/>
    <property type="evidence" value="ECO:0007669"/>
    <property type="project" value="InterPro"/>
</dbReference>
<dbReference type="STRING" id="626523.GCWU000342_01892"/>